<reference evidence="1" key="1">
    <citation type="submission" date="2014-11" db="EMBL/GenBank/DDBJ databases">
        <authorList>
            <person name="Amaro Gonzalez C."/>
        </authorList>
    </citation>
    <scope>NUCLEOTIDE SEQUENCE</scope>
</reference>
<accession>A0A0E9TD43</accession>
<protein>
    <submittedName>
        <fullName evidence="1">Uncharacterized protein</fullName>
    </submittedName>
</protein>
<dbReference type="EMBL" id="GBXM01057056">
    <property type="protein sequence ID" value="JAH51521.1"/>
    <property type="molecule type" value="Transcribed_RNA"/>
</dbReference>
<reference evidence="1" key="2">
    <citation type="journal article" date="2015" name="Fish Shellfish Immunol.">
        <title>Early steps in the European eel (Anguilla anguilla)-Vibrio vulnificus interaction in the gills: Role of the RtxA13 toxin.</title>
        <authorList>
            <person name="Callol A."/>
            <person name="Pajuelo D."/>
            <person name="Ebbesson L."/>
            <person name="Teles M."/>
            <person name="MacKenzie S."/>
            <person name="Amaro C."/>
        </authorList>
    </citation>
    <scope>NUCLEOTIDE SEQUENCE</scope>
</reference>
<dbReference type="AlphaFoldDB" id="A0A0E9TD43"/>
<proteinExistence type="predicted"/>
<evidence type="ECO:0000313" key="1">
    <source>
        <dbReference type="EMBL" id="JAH51521.1"/>
    </source>
</evidence>
<name>A0A0E9TD43_ANGAN</name>
<organism evidence="1">
    <name type="scientific">Anguilla anguilla</name>
    <name type="common">European freshwater eel</name>
    <name type="synonym">Muraena anguilla</name>
    <dbReference type="NCBI Taxonomy" id="7936"/>
    <lineage>
        <taxon>Eukaryota</taxon>
        <taxon>Metazoa</taxon>
        <taxon>Chordata</taxon>
        <taxon>Craniata</taxon>
        <taxon>Vertebrata</taxon>
        <taxon>Euteleostomi</taxon>
        <taxon>Actinopterygii</taxon>
        <taxon>Neopterygii</taxon>
        <taxon>Teleostei</taxon>
        <taxon>Anguilliformes</taxon>
        <taxon>Anguillidae</taxon>
        <taxon>Anguilla</taxon>
    </lineage>
</organism>
<sequence>MNLHPFLVCNETPRDTTG</sequence>